<evidence type="ECO:0000313" key="1">
    <source>
        <dbReference type="EMBL" id="RDH90816.1"/>
    </source>
</evidence>
<dbReference type="SUPFAM" id="SSF75169">
    <property type="entry name" value="DsrEFH-like"/>
    <property type="match status" value="1"/>
</dbReference>
<organism evidence="1 2">
    <name type="scientific">endosymbiont of Lamellibrachia luymesi</name>
    <dbReference type="NCBI Taxonomy" id="2200907"/>
    <lineage>
        <taxon>Bacteria</taxon>
        <taxon>Pseudomonadati</taxon>
        <taxon>Pseudomonadota</taxon>
        <taxon>Gammaproteobacteria</taxon>
        <taxon>sulfur-oxidizing symbionts</taxon>
    </lineage>
</organism>
<dbReference type="EMBL" id="QFXD01000150">
    <property type="protein sequence ID" value="RDH90816.1"/>
    <property type="molecule type" value="Genomic_DNA"/>
</dbReference>
<dbReference type="PANTHER" id="PTHR37691">
    <property type="entry name" value="BLR3518 PROTEIN"/>
    <property type="match status" value="1"/>
</dbReference>
<evidence type="ECO:0000313" key="2">
    <source>
        <dbReference type="Proteomes" id="UP000255508"/>
    </source>
</evidence>
<dbReference type="Gene3D" id="3.40.1260.10">
    <property type="entry name" value="DsrEFH-like"/>
    <property type="match status" value="1"/>
</dbReference>
<accession>A0A370DZK2</accession>
<gene>
    <name evidence="1" type="ORF">DIZ79_08125</name>
</gene>
<dbReference type="Pfam" id="PF02635">
    <property type="entry name" value="DsrE"/>
    <property type="match status" value="1"/>
</dbReference>
<reference evidence="1 2" key="1">
    <citation type="journal article" date="2018" name="ISME J.">
        <title>Endosymbiont genomes yield clues of tubeworm success.</title>
        <authorList>
            <person name="Li Y."/>
            <person name="Liles M.R."/>
            <person name="Halanych K.M."/>
        </authorList>
    </citation>
    <scope>NUCLEOTIDE SEQUENCE [LARGE SCALE GENOMIC DNA]</scope>
    <source>
        <strain evidence="1">A1422</strain>
    </source>
</reference>
<name>A0A370DZK2_9GAMM</name>
<dbReference type="Proteomes" id="UP000255508">
    <property type="component" value="Unassembled WGS sequence"/>
</dbReference>
<sequence>MMLSLFLFVLPLMADEEDGAEIVNTPYTAQKVLFEFYYNDPAHLASALYWVRATMNPLMAAPYDYSPEELSFKVVIHGAEIVTLAKWNYEKYKDLVERMRYYSELGVEFKVCGLAAHDYGYQAQDFQDFVQVVPSAMTEMVHWQMLGYALIYPRVMEKKFAIEEIR</sequence>
<dbReference type="InterPro" id="IPR003787">
    <property type="entry name" value="Sulphur_relay_DsrE/F-like"/>
</dbReference>
<dbReference type="AlphaFoldDB" id="A0A370DZK2"/>
<proteinExistence type="predicted"/>
<dbReference type="PANTHER" id="PTHR37691:SF1">
    <property type="entry name" value="BLR3518 PROTEIN"/>
    <property type="match status" value="1"/>
</dbReference>
<comment type="caution">
    <text evidence="1">The sequence shown here is derived from an EMBL/GenBank/DDBJ whole genome shotgun (WGS) entry which is preliminary data.</text>
</comment>
<protein>
    <submittedName>
        <fullName evidence="1">Uncharacterized protein</fullName>
    </submittedName>
</protein>
<dbReference type="InterPro" id="IPR027396">
    <property type="entry name" value="DsrEFH-like"/>
</dbReference>